<feature type="domain" description="Protein kinase" evidence="4">
    <location>
        <begin position="402"/>
        <end position="630"/>
    </location>
</feature>
<accession>A0AAD5DCR2</accession>
<keyword evidence="2" id="KW-0067">ATP-binding</keyword>
<comment type="caution">
    <text evidence="5">The sequence shown here is derived from an EMBL/GenBank/DDBJ whole genome shotgun (WGS) entry which is preliminary data.</text>
</comment>
<evidence type="ECO:0000256" key="2">
    <source>
        <dbReference type="ARBA" id="ARBA00022840"/>
    </source>
</evidence>
<dbReference type="PANTHER" id="PTHR46008">
    <property type="entry name" value="LEAF RUST 10 DISEASE-RESISTANCE LOCUS RECEPTOR-LIKE PROTEIN KINASE-LIKE 1.4"/>
    <property type="match status" value="1"/>
</dbReference>
<dbReference type="Gene3D" id="3.30.200.20">
    <property type="entry name" value="Phosphorylase Kinase, domain 1"/>
    <property type="match status" value="1"/>
</dbReference>
<proteinExistence type="predicted"/>
<dbReference type="SMART" id="SM00219">
    <property type="entry name" value="TyrKc"/>
    <property type="match status" value="1"/>
</dbReference>
<protein>
    <recommendedName>
        <fullName evidence="4">Protein kinase domain-containing protein</fullName>
    </recommendedName>
</protein>
<dbReference type="SUPFAM" id="SSF56112">
    <property type="entry name" value="Protein kinase-like (PK-like)"/>
    <property type="match status" value="1"/>
</dbReference>
<dbReference type="AlphaFoldDB" id="A0AAD5DCR2"/>
<dbReference type="InterPro" id="IPR011009">
    <property type="entry name" value="Kinase-like_dom_sf"/>
</dbReference>
<feature type="transmembrane region" description="Helical" evidence="3">
    <location>
        <begin position="385"/>
        <end position="405"/>
    </location>
</feature>
<name>A0AAD5DCR2_AMBAR</name>
<evidence type="ECO:0000259" key="4">
    <source>
        <dbReference type="PROSITE" id="PS50011"/>
    </source>
</evidence>
<dbReference type="GO" id="GO:0004713">
    <property type="term" value="F:protein tyrosine kinase activity"/>
    <property type="evidence" value="ECO:0007669"/>
    <property type="project" value="InterPro"/>
</dbReference>
<evidence type="ECO:0000313" key="5">
    <source>
        <dbReference type="EMBL" id="KAI7757307.1"/>
    </source>
</evidence>
<keyword evidence="3" id="KW-1133">Transmembrane helix</keyword>
<gene>
    <name evidence="5" type="ORF">M8C21_031435</name>
</gene>
<evidence type="ECO:0000313" key="6">
    <source>
        <dbReference type="Proteomes" id="UP001206925"/>
    </source>
</evidence>
<dbReference type="InterPro" id="IPR000719">
    <property type="entry name" value="Prot_kinase_dom"/>
</dbReference>
<dbReference type="InterPro" id="IPR020635">
    <property type="entry name" value="Tyr_kinase_cat_dom"/>
</dbReference>
<keyword evidence="3" id="KW-0472">Membrane</keyword>
<keyword evidence="3" id="KW-0812">Transmembrane</keyword>
<organism evidence="5 6">
    <name type="scientific">Ambrosia artemisiifolia</name>
    <name type="common">Common ragweed</name>
    <dbReference type="NCBI Taxonomy" id="4212"/>
    <lineage>
        <taxon>Eukaryota</taxon>
        <taxon>Viridiplantae</taxon>
        <taxon>Streptophyta</taxon>
        <taxon>Embryophyta</taxon>
        <taxon>Tracheophyta</taxon>
        <taxon>Spermatophyta</taxon>
        <taxon>Magnoliopsida</taxon>
        <taxon>eudicotyledons</taxon>
        <taxon>Gunneridae</taxon>
        <taxon>Pentapetalae</taxon>
        <taxon>asterids</taxon>
        <taxon>campanulids</taxon>
        <taxon>Asterales</taxon>
        <taxon>Asteraceae</taxon>
        <taxon>Asteroideae</taxon>
        <taxon>Heliantheae alliance</taxon>
        <taxon>Heliantheae</taxon>
        <taxon>Ambrosia</taxon>
    </lineage>
</organism>
<dbReference type="InterPro" id="IPR001245">
    <property type="entry name" value="Ser-Thr/Tyr_kinase_cat_dom"/>
</dbReference>
<dbReference type="Gene3D" id="1.10.510.10">
    <property type="entry name" value="Transferase(Phosphotransferase) domain 1"/>
    <property type="match status" value="1"/>
</dbReference>
<keyword evidence="1" id="KW-0547">Nucleotide-binding</keyword>
<dbReference type="PROSITE" id="PS50011">
    <property type="entry name" value="PROTEIN_KINASE_DOM"/>
    <property type="match status" value="1"/>
</dbReference>
<sequence length="630" mass="71202">LPHTCQVVHLPAKLSSSPGPGLNETDIVSLLSSYTSVTFNLSHSCSECRKKGRLCDTENERDVYCFDIEKAVTPGREPTPSPNQGKQVRELINILDISFSCGVSVFSYEELEDATQNFDPSHELGDGGFGAVYYDGNISTPICPESFSCPGLGSLKYPFYNGTDRKCGLIKINCTSKEIQFGGWLYEFVGKFEFNHDSDRNPNNIIIYNRTFEQLVIKNKSCEALMYNFTSPSPSPLLYSVSIFPTVTLFKCRKNLTYPQQNKPYFEKHKYNSYNSCKDHDFYYNYINGTVPSDLPHTCQVVYLPAKLSSSRGLDETNLFSLVSSYTSITFNLSKSCSKCQKEGRLCGIEKGRVQCLDVKWVKTDGEQFRIPNLERKVRERTIKILVIAGSVVFLMLSLVLFIIWRHFKRNPFSYVSTRKKSLNLEDISKLQDGRQVAVKKLYENNCNRVQQFRNEVQILTKLRHPNLVVLYGCTSKESCEFLLVYEYVPNGTVADHIHGEQANQSMLTWSVRMNIAIETASALYDSEMRPTMNEVLDVLMDIQDVGRLDTYGSTRDLQAVNALPLSETNDTAGLLKDFRPSPISVINEWQSNTSASTTLSSNGDRLSLKDNIDTYKTHGSKNDKSASIF</sequence>
<dbReference type="EMBL" id="JAMZMK010000138">
    <property type="protein sequence ID" value="KAI7757307.1"/>
    <property type="molecule type" value="Genomic_DNA"/>
</dbReference>
<evidence type="ECO:0000256" key="3">
    <source>
        <dbReference type="SAM" id="Phobius"/>
    </source>
</evidence>
<evidence type="ECO:0000256" key="1">
    <source>
        <dbReference type="ARBA" id="ARBA00022741"/>
    </source>
</evidence>
<feature type="non-terminal residue" evidence="5">
    <location>
        <position position="630"/>
    </location>
</feature>
<keyword evidence="6" id="KW-1185">Reference proteome</keyword>
<dbReference type="Proteomes" id="UP001206925">
    <property type="component" value="Unassembled WGS sequence"/>
</dbReference>
<dbReference type="PANTHER" id="PTHR46008:SF25">
    <property type="entry name" value="PROTEIN KINASE DOMAIN-CONTAINING PROTEIN"/>
    <property type="match status" value="1"/>
</dbReference>
<dbReference type="GO" id="GO:0005524">
    <property type="term" value="F:ATP binding"/>
    <property type="evidence" value="ECO:0007669"/>
    <property type="project" value="UniProtKB-KW"/>
</dbReference>
<reference evidence="5" key="1">
    <citation type="submission" date="2022-06" db="EMBL/GenBank/DDBJ databases">
        <title>Uncovering the hologenomic basis of an extraordinary plant invasion.</title>
        <authorList>
            <person name="Bieker V.C."/>
            <person name="Martin M.D."/>
            <person name="Gilbert T."/>
            <person name="Hodgins K."/>
            <person name="Battlay P."/>
            <person name="Petersen B."/>
            <person name="Wilson J."/>
        </authorList>
    </citation>
    <scope>NUCLEOTIDE SEQUENCE</scope>
    <source>
        <strain evidence="5">AA19_3_7</strain>
        <tissue evidence="5">Leaf</tissue>
    </source>
</reference>
<dbReference type="Pfam" id="PF07714">
    <property type="entry name" value="PK_Tyr_Ser-Thr"/>
    <property type="match status" value="1"/>
</dbReference>